<keyword evidence="7" id="KW-0678">Repressor</keyword>
<accession>A0A443SUV0</accession>
<dbReference type="GO" id="GO:0033925">
    <property type="term" value="F:mannosyl-glycoprotein endo-beta-N-acetylglucosaminidase activity"/>
    <property type="evidence" value="ECO:0007669"/>
    <property type="project" value="UniProtKB-EC"/>
</dbReference>
<keyword evidence="8" id="KW-0378">Hydrolase</keyword>
<dbReference type="FunFam" id="3.20.20.80:FF:000043">
    <property type="entry name" value="cytosolic endo-beta-N-acetylglucosaminidase"/>
    <property type="match status" value="1"/>
</dbReference>
<keyword evidence="18" id="KW-1185">Reference proteome</keyword>
<gene>
    <name evidence="17" type="ORF">B4U80_11346</name>
</gene>
<dbReference type="SUPFAM" id="SSF52768">
    <property type="entry name" value="Arginase/deacetylase"/>
    <property type="match status" value="1"/>
</dbReference>
<evidence type="ECO:0000313" key="17">
    <source>
        <dbReference type="EMBL" id="RWS31301.1"/>
    </source>
</evidence>
<evidence type="ECO:0000313" key="18">
    <source>
        <dbReference type="Proteomes" id="UP000288716"/>
    </source>
</evidence>
<dbReference type="GO" id="GO:0005829">
    <property type="term" value="C:cytosol"/>
    <property type="evidence" value="ECO:0007669"/>
    <property type="project" value="UniProtKB-SubCell"/>
</dbReference>
<evidence type="ECO:0000259" key="15">
    <source>
        <dbReference type="Pfam" id="PF00850"/>
    </source>
</evidence>
<evidence type="ECO:0000256" key="5">
    <source>
        <dbReference type="ARBA" id="ARBA00012566"/>
    </source>
</evidence>
<comment type="similarity">
    <text evidence="3">Belongs to the glycosyl hydrolase 85 family.</text>
</comment>
<dbReference type="InterPro" id="IPR005201">
    <property type="entry name" value="TIM_ENGase"/>
</dbReference>
<dbReference type="CDD" id="cd06547">
    <property type="entry name" value="GH85_ENGase"/>
    <property type="match status" value="1"/>
</dbReference>
<dbReference type="InterPro" id="IPR003084">
    <property type="entry name" value="HDAC_I/II"/>
</dbReference>
<comment type="subcellular location">
    <subcellularLocation>
        <location evidence="1">Cytoplasm</location>
        <location evidence="1">Cytosol</location>
    </subcellularLocation>
</comment>
<evidence type="ECO:0000256" key="14">
    <source>
        <dbReference type="ARBA" id="ARBA00072457"/>
    </source>
</evidence>
<feature type="domain" description="Histone deacetylase" evidence="15">
    <location>
        <begin position="7"/>
        <end position="269"/>
    </location>
</feature>
<keyword evidence="10" id="KW-0326">Glycosidase</keyword>
<dbReference type="VEuPathDB" id="VectorBase:LDEU000740"/>
<dbReference type="EMBL" id="NCKV01000210">
    <property type="protein sequence ID" value="RWS31301.1"/>
    <property type="molecule type" value="Genomic_DNA"/>
</dbReference>
<dbReference type="Pfam" id="PF03644">
    <property type="entry name" value="Glyco_hydro_85"/>
    <property type="match status" value="1"/>
</dbReference>
<dbReference type="InterPro" id="IPR037138">
    <property type="entry name" value="His_deacetylse_dom_sf"/>
</dbReference>
<keyword evidence="9" id="KW-0156">Chromatin regulator</keyword>
<evidence type="ECO:0000256" key="7">
    <source>
        <dbReference type="ARBA" id="ARBA00022491"/>
    </source>
</evidence>
<dbReference type="PANTHER" id="PTHR13246">
    <property type="entry name" value="ENDO BETA N-ACETYLGLUCOSAMINIDASE"/>
    <property type="match status" value="1"/>
</dbReference>
<evidence type="ECO:0000256" key="2">
    <source>
        <dbReference type="ARBA" id="ARBA00006457"/>
    </source>
</evidence>
<dbReference type="Pfam" id="PF00850">
    <property type="entry name" value="Hist_deacetyl"/>
    <property type="match status" value="1"/>
</dbReference>
<evidence type="ECO:0000256" key="4">
    <source>
        <dbReference type="ARBA" id="ARBA00012111"/>
    </source>
</evidence>
<reference evidence="17 18" key="1">
    <citation type="journal article" date="2018" name="Gigascience">
        <title>Genomes of trombidid mites reveal novel predicted allergens and laterally-transferred genes associated with secondary metabolism.</title>
        <authorList>
            <person name="Dong X."/>
            <person name="Chaisiri K."/>
            <person name="Xia D."/>
            <person name="Armstrong S.D."/>
            <person name="Fang Y."/>
            <person name="Donnelly M.J."/>
            <person name="Kadowaki T."/>
            <person name="McGarry J.W."/>
            <person name="Darby A.C."/>
            <person name="Makepeace B.L."/>
        </authorList>
    </citation>
    <scope>NUCLEOTIDE SEQUENCE [LARGE SCALE GENOMIC DNA]</scope>
    <source>
        <strain evidence="17">UoL-UT</strain>
    </source>
</reference>
<evidence type="ECO:0000259" key="16">
    <source>
        <dbReference type="Pfam" id="PF03644"/>
    </source>
</evidence>
<dbReference type="Proteomes" id="UP000288716">
    <property type="component" value="Unassembled WGS sequence"/>
</dbReference>
<dbReference type="GO" id="GO:0141221">
    <property type="term" value="F:histone deacetylase activity, hydrolytic mechanism"/>
    <property type="evidence" value="ECO:0007669"/>
    <property type="project" value="UniProtKB-EC"/>
</dbReference>
<dbReference type="PANTHER" id="PTHR13246:SF1">
    <property type="entry name" value="CYTOSOLIC ENDO-BETA-N-ACETYLGLUCOSAMINIDASE"/>
    <property type="match status" value="1"/>
</dbReference>
<evidence type="ECO:0000256" key="9">
    <source>
        <dbReference type="ARBA" id="ARBA00022853"/>
    </source>
</evidence>
<evidence type="ECO:0000256" key="1">
    <source>
        <dbReference type="ARBA" id="ARBA00004514"/>
    </source>
</evidence>
<protein>
    <recommendedName>
        <fullName evidence="14">Cytosolic endo-beta-N-acetylglucosaminidase</fullName>
        <ecNumber evidence="5">3.2.1.96</ecNumber>
        <ecNumber evidence="4">3.5.1.98</ecNumber>
    </recommendedName>
</protein>
<dbReference type="InterPro" id="IPR023696">
    <property type="entry name" value="Ureohydrolase_dom_sf"/>
</dbReference>
<comment type="function">
    <text evidence="13">Endoglycosidase that releases N-glycans from glycoproteins by cleaving the beta-1,4-glycosidic bond in the N,N'-diacetylchitobiose core. Involved in the processing of free oligosaccharides in the cytosol.</text>
</comment>
<comment type="caution">
    <text evidence="17">The sequence shown here is derived from an EMBL/GenBank/DDBJ whole genome shotgun (WGS) entry which is preliminary data.</text>
</comment>
<evidence type="ECO:0000256" key="10">
    <source>
        <dbReference type="ARBA" id="ARBA00023295"/>
    </source>
</evidence>
<evidence type="ECO:0000256" key="6">
    <source>
        <dbReference type="ARBA" id="ARBA00022490"/>
    </source>
</evidence>
<evidence type="ECO:0000256" key="12">
    <source>
        <dbReference type="ARBA" id="ARBA00048287"/>
    </source>
</evidence>
<proteinExistence type="inferred from homology"/>
<dbReference type="Gene3D" id="3.40.800.20">
    <property type="entry name" value="Histone deacetylase domain"/>
    <property type="match status" value="1"/>
</dbReference>
<dbReference type="Gene3D" id="3.20.20.80">
    <property type="entry name" value="Glycosidases"/>
    <property type="match status" value="1"/>
</dbReference>
<dbReference type="InterPro" id="IPR032979">
    <property type="entry name" value="ENGase"/>
</dbReference>
<dbReference type="InterPro" id="IPR000286">
    <property type="entry name" value="HDACs"/>
</dbReference>
<dbReference type="InterPro" id="IPR023801">
    <property type="entry name" value="His_deacetylse_dom"/>
</dbReference>
<evidence type="ECO:0000256" key="13">
    <source>
        <dbReference type="ARBA" id="ARBA00054935"/>
    </source>
</evidence>
<comment type="catalytic activity">
    <reaction evidence="12">
        <text>N(6)-acetyl-L-lysyl-[histone] + H2O = L-lysyl-[histone] + acetate</text>
        <dbReference type="Rhea" id="RHEA:58196"/>
        <dbReference type="Rhea" id="RHEA-COMP:9845"/>
        <dbReference type="Rhea" id="RHEA-COMP:11338"/>
        <dbReference type="ChEBI" id="CHEBI:15377"/>
        <dbReference type="ChEBI" id="CHEBI:29969"/>
        <dbReference type="ChEBI" id="CHEBI:30089"/>
        <dbReference type="ChEBI" id="CHEBI:61930"/>
        <dbReference type="EC" id="3.5.1.98"/>
    </reaction>
</comment>
<dbReference type="PRINTS" id="PR01270">
    <property type="entry name" value="HDASUPER"/>
</dbReference>
<keyword evidence="6" id="KW-0963">Cytoplasm</keyword>
<evidence type="ECO:0000256" key="8">
    <source>
        <dbReference type="ARBA" id="ARBA00022801"/>
    </source>
</evidence>
<dbReference type="OrthoDB" id="284473at2759"/>
<feature type="domain" description="Cytosolic endo-beta-N-acetylglucosaminidase TIM barrel" evidence="16">
    <location>
        <begin position="350"/>
        <end position="626"/>
    </location>
</feature>
<comment type="catalytic activity">
    <reaction evidence="11">
        <text>an N(4)-(oligosaccharide-(1-&gt;3)-[oligosaccharide-(1-&gt;6)]-beta-D-Man-(1-&gt;4)-beta-D-GlcNAc-(1-&gt;4)-alpha-D-GlcNAc)-L-asparaginyl-[protein] + H2O = an oligosaccharide-(1-&gt;3)-[oligosaccharide-(1-&gt;6)]-beta-D-Man-(1-&gt;4)-D-GlcNAc + N(4)-(N-acetyl-beta-D-glucosaminyl)-L-asparaginyl-[protein]</text>
        <dbReference type="Rhea" id="RHEA:73067"/>
        <dbReference type="Rhea" id="RHEA-COMP:12603"/>
        <dbReference type="Rhea" id="RHEA-COMP:18176"/>
        <dbReference type="ChEBI" id="CHEBI:15377"/>
        <dbReference type="ChEBI" id="CHEBI:132248"/>
        <dbReference type="ChEBI" id="CHEBI:192714"/>
        <dbReference type="ChEBI" id="CHEBI:192715"/>
        <dbReference type="EC" id="3.2.1.96"/>
    </reaction>
</comment>
<dbReference type="EC" id="3.5.1.98" evidence="4"/>
<evidence type="ECO:0000256" key="3">
    <source>
        <dbReference type="ARBA" id="ARBA00007849"/>
    </source>
</evidence>
<dbReference type="STRING" id="299467.A0A443SUV0"/>
<dbReference type="Gene3D" id="2.60.120.260">
    <property type="entry name" value="Galactose-binding domain-like"/>
    <property type="match status" value="1"/>
</dbReference>
<name>A0A443SUV0_9ACAR</name>
<evidence type="ECO:0000256" key="11">
    <source>
        <dbReference type="ARBA" id="ARBA00034414"/>
    </source>
</evidence>
<sequence length="726" mass="81144">MKQLHSSIASELDLLSFHTKEYIDHIKLLTDRVDQGEDVSTDLDDEYGLSYDCQPIAHLYKIICEIAGSTLTAAKAICSGECRIAINWFGGWHHAQRDEASGYCYVNDITIAVLHLLSNGFKKVLYVDLDLHHGDAVEAAFGHTDKVMTVSLHKFETGFFPGSGSICSNKSNCVNVPLRDGIDDKTYFNVFCETLKKVKQNFAADIVICQCGGDTLFGDPMNSFNLTVKGVGQCVQFLLSQFECPFIFVGGGGYNVLNVSRLWTYLTSVIIGVPLENEIPDHSNFLLYRPSYELHTESGNRRNLNDECYIRSVLKSETESEIFSAIPAITESVPVDGPKVLLCHDMKGGYLDDRFLAGSDKFDSYTFFHWSHIDLFVYFSHHLVTIPPITWTTAAHRNGVPMLGTFITEGDKGRDVCQQMLSSQNMIMNTVKQLVNICSQCKFEGWLINVENAIRESDVPALLQFVALLTESMHERIPGSKVIWYDSVIYPSGCVSWQNELNLKNSSFFDACDGIYLNYSWSTESLQKSVEFGEQCNRKYDIYVGIDVFGRGCYGGGGMNTNLAVNVIKDFDLSMAIFAPGWVHEILGSKNFHENQLKFWSSLNLPVRRLLSCLPLQTSFCRGFGKMLFKHGVVYNSEPWSNLLSQDIQILPDAPFCVEDGFEGGGCLLVSSECHLLNCQIIVPMSGCVIILVYKPIAQMSTLKITVSEMENNDAEHPLVYLSPIG</sequence>
<dbReference type="EC" id="3.2.1.96" evidence="5"/>
<comment type="similarity">
    <text evidence="2">Belongs to the histone deacetylase family. HD type 1 subfamily.</text>
</comment>
<dbReference type="AlphaFoldDB" id="A0A443SUV0"/>
<organism evidence="17 18">
    <name type="scientific">Leptotrombidium deliense</name>
    <dbReference type="NCBI Taxonomy" id="299467"/>
    <lineage>
        <taxon>Eukaryota</taxon>
        <taxon>Metazoa</taxon>
        <taxon>Ecdysozoa</taxon>
        <taxon>Arthropoda</taxon>
        <taxon>Chelicerata</taxon>
        <taxon>Arachnida</taxon>
        <taxon>Acari</taxon>
        <taxon>Acariformes</taxon>
        <taxon>Trombidiformes</taxon>
        <taxon>Prostigmata</taxon>
        <taxon>Anystina</taxon>
        <taxon>Parasitengona</taxon>
        <taxon>Trombiculoidea</taxon>
        <taxon>Trombiculidae</taxon>
        <taxon>Leptotrombidium</taxon>
    </lineage>
</organism>
<dbReference type="PRINTS" id="PR01271">
    <property type="entry name" value="HISDACETLASE"/>
</dbReference>